<dbReference type="NCBIfam" id="TIGR00229">
    <property type="entry name" value="sensory_box"/>
    <property type="match status" value="1"/>
</dbReference>
<dbReference type="SUPFAM" id="SSF55785">
    <property type="entry name" value="PYP-like sensor domain (PAS domain)"/>
    <property type="match status" value="1"/>
</dbReference>
<evidence type="ECO:0000313" key="3">
    <source>
        <dbReference type="EMBL" id="TRO78576.1"/>
    </source>
</evidence>
<evidence type="ECO:0000313" key="4">
    <source>
        <dbReference type="Proteomes" id="UP000317155"/>
    </source>
</evidence>
<evidence type="ECO:0000259" key="2">
    <source>
        <dbReference type="PROSITE" id="PS50113"/>
    </source>
</evidence>
<dbReference type="Gene3D" id="3.30.450.20">
    <property type="entry name" value="PAS domain"/>
    <property type="match status" value="1"/>
</dbReference>
<protein>
    <submittedName>
        <fullName evidence="3">PAS domain S-box protein</fullName>
    </submittedName>
</protein>
<comment type="caution">
    <text evidence="3">The sequence shown here is derived from an EMBL/GenBank/DDBJ whole genome shotgun (WGS) entry which is preliminary data.</text>
</comment>
<dbReference type="AlphaFoldDB" id="A0A550J5S9"/>
<sequence>MNEERLREIIVEKAPDAVMFADHEGVIQLWNEGAEWIFGVAKEAALGRSLDLIIPERLRARHWQGYHQTMATGETRYGRQLLRVPALKGDGEQFSSEFSIVLVQDESGQPLGVAAILRDVSAQWQREKELKERIAVLESERK</sequence>
<feature type="domain" description="PAC" evidence="2">
    <location>
        <begin position="80"/>
        <end position="132"/>
    </location>
</feature>
<feature type="domain" description="PAS" evidence="1">
    <location>
        <begin position="2"/>
        <end position="56"/>
    </location>
</feature>
<dbReference type="PROSITE" id="PS50112">
    <property type="entry name" value="PAS"/>
    <property type="match status" value="1"/>
</dbReference>
<dbReference type="SMART" id="SM00091">
    <property type="entry name" value="PAS"/>
    <property type="match status" value="1"/>
</dbReference>
<keyword evidence="4" id="KW-1185">Reference proteome</keyword>
<accession>A0A550J5S9</accession>
<dbReference type="EMBL" id="VJVV01000016">
    <property type="protein sequence ID" value="TRO78576.1"/>
    <property type="molecule type" value="Genomic_DNA"/>
</dbReference>
<name>A0A550J5S9_9BACT</name>
<dbReference type="PROSITE" id="PS50113">
    <property type="entry name" value="PAC"/>
    <property type="match status" value="1"/>
</dbReference>
<dbReference type="OrthoDB" id="341208at2"/>
<dbReference type="Pfam" id="PF08448">
    <property type="entry name" value="PAS_4"/>
    <property type="match status" value="1"/>
</dbReference>
<reference evidence="3 4" key="1">
    <citation type="submission" date="2019-07" db="EMBL/GenBank/DDBJ databases">
        <title>Insights of Desulfuromonas acetexigens electromicrobiology.</title>
        <authorList>
            <person name="Katuri K."/>
            <person name="Sapireddy V."/>
            <person name="Shaw D.R."/>
            <person name="Saikaly P."/>
        </authorList>
    </citation>
    <scope>NUCLEOTIDE SEQUENCE [LARGE SCALE GENOMIC DNA]</scope>
    <source>
        <strain evidence="3 4">2873</strain>
    </source>
</reference>
<gene>
    <name evidence="3" type="ORF">FL622_15760</name>
</gene>
<dbReference type="InterPro" id="IPR013656">
    <property type="entry name" value="PAS_4"/>
</dbReference>
<dbReference type="InterPro" id="IPR000014">
    <property type="entry name" value="PAS"/>
</dbReference>
<organism evidence="3 4">
    <name type="scientific">Trichloromonas acetexigens</name>
    <dbReference type="NCBI Taxonomy" id="38815"/>
    <lineage>
        <taxon>Bacteria</taxon>
        <taxon>Pseudomonadati</taxon>
        <taxon>Thermodesulfobacteriota</taxon>
        <taxon>Desulfuromonadia</taxon>
        <taxon>Desulfuromonadales</taxon>
        <taxon>Trichloromonadaceae</taxon>
        <taxon>Trichloromonas</taxon>
    </lineage>
</organism>
<dbReference type="Proteomes" id="UP000317155">
    <property type="component" value="Unassembled WGS sequence"/>
</dbReference>
<dbReference type="InterPro" id="IPR000700">
    <property type="entry name" value="PAS-assoc_C"/>
</dbReference>
<dbReference type="CDD" id="cd00130">
    <property type="entry name" value="PAS"/>
    <property type="match status" value="1"/>
</dbReference>
<dbReference type="InterPro" id="IPR035965">
    <property type="entry name" value="PAS-like_dom_sf"/>
</dbReference>
<evidence type="ECO:0000259" key="1">
    <source>
        <dbReference type="PROSITE" id="PS50112"/>
    </source>
</evidence>
<proteinExistence type="predicted"/>
<dbReference type="RefSeq" id="WP_092054814.1">
    <property type="nucleotide sequence ID" value="NZ_FOJJ01000008.1"/>
</dbReference>